<gene>
    <name evidence="1" type="ORF">KFE25_002719</name>
</gene>
<name>A0A8J6C8H9_DIALT</name>
<comment type="caution">
    <text evidence="1">The sequence shown here is derived from an EMBL/GenBank/DDBJ whole genome shotgun (WGS) entry which is preliminary data.</text>
</comment>
<reference evidence="1" key="1">
    <citation type="submission" date="2021-05" db="EMBL/GenBank/DDBJ databases">
        <title>The genome of the haptophyte Pavlova lutheri (Diacronema luteri, Pavlovales) - a model for lipid biosynthesis in eukaryotic algae.</title>
        <authorList>
            <person name="Hulatt C.J."/>
            <person name="Posewitz M.C."/>
        </authorList>
    </citation>
    <scope>NUCLEOTIDE SEQUENCE</scope>
    <source>
        <strain evidence="1">NIVA-4/92</strain>
    </source>
</reference>
<organism evidence="1 2">
    <name type="scientific">Diacronema lutheri</name>
    <name type="common">Unicellular marine alga</name>
    <name type="synonym">Monochrysis lutheri</name>
    <dbReference type="NCBI Taxonomy" id="2081491"/>
    <lineage>
        <taxon>Eukaryota</taxon>
        <taxon>Haptista</taxon>
        <taxon>Haptophyta</taxon>
        <taxon>Pavlovophyceae</taxon>
        <taxon>Pavlovales</taxon>
        <taxon>Pavlovaceae</taxon>
        <taxon>Diacronema</taxon>
    </lineage>
</organism>
<dbReference type="EMBL" id="JAGTXO010000010">
    <property type="protein sequence ID" value="KAG8465412.1"/>
    <property type="molecule type" value="Genomic_DNA"/>
</dbReference>
<keyword evidence="2" id="KW-1185">Reference proteome</keyword>
<accession>A0A8J6C8H9</accession>
<dbReference type="AlphaFoldDB" id="A0A8J6C8H9"/>
<sequence length="324" mass="35186">MAAARQATPHVAILAQKRDGDSCRAPRGTRLLKSTANADAPHDYEILVETLMYPLRHITDQDIVRNIGQSIVTVIAGKEQTIVLATETLENSIADKKQAIAGKDEVIAAKEQALVLAKKALENSIADKKQAIDGKDEVIAAKITILAKTQREMELGVSSKTSQLALYKAQFEPRIMVDTLWAALTSAKLHKEDDEKQARKWRTLLRDVLHEGKLTEAAKADLNDLGGAAEELTVINDLGSLPNRLASPHQSGATDVGGTGWRIGTSPSPHLATALVLSANVRTLQANGVESLRGDVIYLDRQFKESHRFDMGALRWVKGRASAP</sequence>
<evidence type="ECO:0000313" key="2">
    <source>
        <dbReference type="Proteomes" id="UP000751190"/>
    </source>
</evidence>
<protein>
    <submittedName>
        <fullName evidence="1">Uncharacterized protein</fullName>
    </submittedName>
</protein>
<proteinExistence type="predicted"/>
<dbReference type="OrthoDB" id="7764536at2759"/>
<dbReference type="Proteomes" id="UP000751190">
    <property type="component" value="Unassembled WGS sequence"/>
</dbReference>
<evidence type="ECO:0000313" key="1">
    <source>
        <dbReference type="EMBL" id="KAG8465412.1"/>
    </source>
</evidence>